<dbReference type="Proteomes" id="UP001295423">
    <property type="component" value="Unassembled WGS sequence"/>
</dbReference>
<feature type="region of interest" description="Disordered" evidence="1">
    <location>
        <begin position="189"/>
        <end position="208"/>
    </location>
</feature>
<accession>A0AAD2CZ54</accession>
<evidence type="ECO:0000313" key="3">
    <source>
        <dbReference type="Proteomes" id="UP001295423"/>
    </source>
</evidence>
<keyword evidence="3" id="KW-1185">Reference proteome</keyword>
<proteinExistence type="predicted"/>
<dbReference type="EMBL" id="CAKOGP040001113">
    <property type="protein sequence ID" value="CAJ1943233.1"/>
    <property type="molecule type" value="Genomic_DNA"/>
</dbReference>
<reference evidence="2" key="1">
    <citation type="submission" date="2023-08" db="EMBL/GenBank/DDBJ databases">
        <authorList>
            <person name="Audoor S."/>
            <person name="Bilcke G."/>
        </authorList>
    </citation>
    <scope>NUCLEOTIDE SEQUENCE</scope>
</reference>
<name>A0AAD2CZ54_9STRA</name>
<feature type="region of interest" description="Disordered" evidence="1">
    <location>
        <begin position="133"/>
        <end position="176"/>
    </location>
</feature>
<gene>
    <name evidence="2" type="ORF">CYCCA115_LOCUS8337</name>
</gene>
<sequence length="280" mass="31609">MRMDEWIAVFGSEEGEPFQNDKEGGGDDDDRSSETLLYTSSSWCDDTILRWIPATEEEEEEQEHENINDETLLLDYSSSGESGTCMVFDDDDDDDECNPRVCDLQCVCVDCLKCPHHCTCNYTSRDYQYRGIASSSPMTNSSKKTKNLRNHQNRQVRDELSSSHDGAVAGPLDDDSKRESWWSITHHLSSSSSSASSHRPKKTASSQPSFMVVPSNICTGSFFFETASTPADEDFDARPVYKGSSRSCSQQHQPKHFRQESNSESLFSKHDAGWYLQRSI</sequence>
<dbReference type="AlphaFoldDB" id="A0AAD2CZ54"/>
<evidence type="ECO:0000256" key="1">
    <source>
        <dbReference type="SAM" id="MobiDB-lite"/>
    </source>
</evidence>
<evidence type="ECO:0000313" key="2">
    <source>
        <dbReference type="EMBL" id="CAJ1943233.1"/>
    </source>
</evidence>
<feature type="region of interest" description="Disordered" evidence="1">
    <location>
        <begin position="10"/>
        <end position="32"/>
    </location>
</feature>
<organism evidence="2 3">
    <name type="scientific">Cylindrotheca closterium</name>
    <dbReference type="NCBI Taxonomy" id="2856"/>
    <lineage>
        <taxon>Eukaryota</taxon>
        <taxon>Sar</taxon>
        <taxon>Stramenopiles</taxon>
        <taxon>Ochrophyta</taxon>
        <taxon>Bacillariophyta</taxon>
        <taxon>Bacillariophyceae</taxon>
        <taxon>Bacillariophycidae</taxon>
        <taxon>Bacillariales</taxon>
        <taxon>Bacillariaceae</taxon>
        <taxon>Cylindrotheca</taxon>
    </lineage>
</organism>
<feature type="region of interest" description="Disordered" evidence="1">
    <location>
        <begin position="242"/>
        <end position="264"/>
    </location>
</feature>
<feature type="compositionally biased region" description="Basic residues" evidence="1">
    <location>
        <begin position="143"/>
        <end position="154"/>
    </location>
</feature>
<protein>
    <submittedName>
        <fullName evidence="2">Uncharacterized protein</fullName>
    </submittedName>
</protein>
<feature type="compositionally biased region" description="Polar residues" evidence="1">
    <location>
        <begin position="133"/>
        <end position="142"/>
    </location>
</feature>
<comment type="caution">
    <text evidence="2">The sequence shown here is derived from an EMBL/GenBank/DDBJ whole genome shotgun (WGS) entry which is preliminary data.</text>
</comment>